<sequence>MPKGITQILPRSHSLKRWILAVSVALVFIHVLGRSREEDHFPDLYDASIPELQDGLDAGHFSSVDLVNAYFARIEEVNLKGPTLRAVLETNPSALEQAAALDEERRKTGKRSLMHGIPILLKDTIATLASEGMNTTAGSYALLGSIVPDDAEVVKRLRKAGAIILGKTNLSEFSHARGALALGWSGRGGQSVSAFYPNGDPCGSSSGSAIAVSIGLSAAALGTETDGSIACPASNNNIVGLKPTVGLISGAGVIPISSTQDSVGPMTRTVADSAILLSLAEPSSSASNYTRALSPSFLSGKRIGIPRRVFMDPAISGVDAYVYERFAWALRVMEKLGAVLVDPADLPDADEILVAHGNETLVCDTDLKIELNAYLEALEANPSGVRSLADLIAFNNAHPELEKPLGYGSQSDLIRAQATTGRNAAYYEALALNRELGATRGIDGALKAYNLDALVLPAPGFVFPAPGFVTGPPAIAGYPILTLPLGFYPAHTRPRATGPRTVYPAPGMPFGISFWGTKGSEDVLLGIGYAFERATRVREGGRGSITPVVQLRHVVGRKVRVRWWDWRGGLGWVR</sequence>
<dbReference type="EMBL" id="JAFIQS010000001">
    <property type="protein sequence ID" value="KAG5173700.1"/>
    <property type="molecule type" value="Genomic_DNA"/>
</dbReference>
<name>A0A8H7Y9S1_PSICU</name>
<dbReference type="PANTHER" id="PTHR42678">
    <property type="entry name" value="AMIDASE"/>
    <property type="match status" value="1"/>
</dbReference>
<organism evidence="2">
    <name type="scientific">Psilocybe cubensis</name>
    <name type="common">Psychedelic mushroom</name>
    <name type="synonym">Stropharia cubensis</name>
    <dbReference type="NCBI Taxonomy" id="181762"/>
    <lineage>
        <taxon>Eukaryota</taxon>
        <taxon>Fungi</taxon>
        <taxon>Dikarya</taxon>
        <taxon>Basidiomycota</taxon>
        <taxon>Agaricomycotina</taxon>
        <taxon>Agaricomycetes</taxon>
        <taxon>Agaricomycetidae</taxon>
        <taxon>Agaricales</taxon>
        <taxon>Agaricineae</taxon>
        <taxon>Strophariaceae</taxon>
        <taxon>Psilocybe</taxon>
    </lineage>
</organism>
<feature type="domain" description="Amidase" evidence="1">
    <location>
        <begin position="65"/>
        <end position="525"/>
    </location>
</feature>
<evidence type="ECO:0000313" key="2">
    <source>
        <dbReference type="EMBL" id="KAG5173700.1"/>
    </source>
</evidence>
<dbReference type="PANTHER" id="PTHR42678:SF34">
    <property type="entry name" value="OS04G0183300 PROTEIN"/>
    <property type="match status" value="1"/>
</dbReference>
<reference evidence="2" key="1">
    <citation type="submission" date="2021-02" db="EMBL/GenBank/DDBJ databases">
        <title>Psilocybe cubensis genome.</title>
        <authorList>
            <person name="Mckernan K.J."/>
            <person name="Crawford S."/>
            <person name="Trippe A."/>
            <person name="Kane L.T."/>
            <person name="Mclaughlin S."/>
        </authorList>
    </citation>
    <scope>NUCLEOTIDE SEQUENCE [LARGE SCALE GENOMIC DNA]</scope>
    <source>
        <strain evidence="2">MGC-MH-2018</strain>
    </source>
</reference>
<dbReference type="InterPro" id="IPR036928">
    <property type="entry name" value="AS_sf"/>
</dbReference>
<gene>
    <name evidence="2" type="ORF">JR316_000357</name>
</gene>
<protein>
    <recommendedName>
        <fullName evidence="1">Amidase domain-containing protein</fullName>
    </recommendedName>
</protein>
<dbReference type="Gene3D" id="3.90.1300.10">
    <property type="entry name" value="Amidase signature (AS) domain"/>
    <property type="match status" value="1"/>
</dbReference>
<dbReference type="OrthoDB" id="566138at2759"/>
<proteinExistence type="predicted"/>
<dbReference type="InterPro" id="IPR023631">
    <property type="entry name" value="Amidase_dom"/>
</dbReference>
<dbReference type="Pfam" id="PF01425">
    <property type="entry name" value="Amidase"/>
    <property type="match status" value="1"/>
</dbReference>
<comment type="caution">
    <text evidence="2">The sequence shown here is derived from an EMBL/GenBank/DDBJ whole genome shotgun (WGS) entry which is preliminary data.</text>
</comment>
<evidence type="ECO:0000259" key="1">
    <source>
        <dbReference type="Pfam" id="PF01425"/>
    </source>
</evidence>
<dbReference type="AlphaFoldDB" id="A0A8H7Y9S1"/>
<accession>A0A8H7Y9S1</accession>
<dbReference type="SUPFAM" id="SSF75304">
    <property type="entry name" value="Amidase signature (AS) enzymes"/>
    <property type="match status" value="1"/>
</dbReference>